<dbReference type="AlphaFoldDB" id="A0A7Y8VRA6"/>
<organism evidence="1 2">
    <name type="scientific">Mogibacterium timidum</name>
    <dbReference type="NCBI Taxonomy" id="35519"/>
    <lineage>
        <taxon>Bacteria</taxon>
        <taxon>Bacillati</taxon>
        <taxon>Bacillota</taxon>
        <taxon>Clostridia</taxon>
        <taxon>Peptostreptococcales</taxon>
        <taxon>Anaerovoracaceae</taxon>
        <taxon>Mogibacterium</taxon>
    </lineage>
</organism>
<dbReference type="RefSeq" id="WP_178978362.1">
    <property type="nucleotide sequence ID" value="NZ_JABXYR010000001.1"/>
</dbReference>
<comment type="caution">
    <text evidence="1">The sequence shown here is derived from an EMBL/GenBank/DDBJ whole genome shotgun (WGS) entry which is preliminary data.</text>
</comment>
<protein>
    <submittedName>
        <fullName evidence="1">Uncharacterized protein</fullName>
    </submittedName>
</protein>
<keyword evidence="2" id="KW-1185">Reference proteome</keyword>
<reference evidence="1 2" key="1">
    <citation type="submission" date="2020-06" db="EMBL/GenBank/DDBJ databases">
        <title>Mogibacterium timidum strain W9173 genomic sequence.</title>
        <authorList>
            <person name="Wade W.G."/>
            <person name="Johnston C.D."/>
            <person name="Chen T."/>
            <person name="Dewhirst F.E."/>
        </authorList>
    </citation>
    <scope>NUCLEOTIDE SEQUENCE [LARGE SCALE GENOMIC DNA]</scope>
    <source>
        <strain evidence="1 2">W9173</strain>
    </source>
</reference>
<evidence type="ECO:0000313" key="1">
    <source>
        <dbReference type="EMBL" id="NWO23176.1"/>
    </source>
</evidence>
<dbReference type="EMBL" id="JABXYR010000001">
    <property type="protein sequence ID" value="NWO23176.1"/>
    <property type="molecule type" value="Genomic_DNA"/>
</dbReference>
<proteinExistence type="predicted"/>
<dbReference type="Proteomes" id="UP000526307">
    <property type="component" value="Unassembled WGS sequence"/>
</dbReference>
<accession>A0A7Y8VRA6</accession>
<gene>
    <name evidence="1" type="ORF">HW270_03650</name>
</gene>
<sequence>MIDEDYRAHQQAYLTVLAKAVKKSGNPVYKTFKSFFNYEEAIRGVLDEPKKTEGRFASLGKYLKKRGE</sequence>
<name>A0A7Y8VRA6_9FIRM</name>
<evidence type="ECO:0000313" key="2">
    <source>
        <dbReference type="Proteomes" id="UP000526307"/>
    </source>
</evidence>